<dbReference type="Gene3D" id="3.40.630.30">
    <property type="match status" value="1"/>
</dbReference>
<comment type="caution">
    <text evidence="2">The sequence shown here is derived from an EMBL/GenBank/DDBJ whole genome shotgun (WGS) entry which is preliminary data.</text>
</comment>
<dbReference type="Proteomes" id="UP000298468">
    <property type="component" value="Unassembled WGS sequence"/>
</dbReference>
<feature type="domain" description="N-acetyltransferase" evidence="1">
    <location>
        <begin position="121"/>
        <end position="179"/>
    </location>
</feature>
<sequence>MFTITPAAPTDVTETAEVLAGAFQGGSVISSLIRAGADSHRRTASLFRALMRSGPLQTGRIDLARSENRREILGAAVWERPGKRASIIDQLTELPTFIRALGWDGLARAARLQSLLASYRPVEPHWYLAQIGVRAQSRESGVGTELLRSRLEMIDATHAPVYLESSNERNRELYKRHGFVAIANIESIPLMSPAGMWRPAV</sequence>
<reference evidence="2 3" key="1">
    <citation type="submission" date="2019-03" db="EMBL/GenBank/DDBJ databases">
        <title>Genomics of glacier-inhabiting Cryobacterium strains.</title>
        <authorList>
            <person name="Liu Q."/>
            <person name="Xin Y.-H."/>
        </authorList>
    </citation>
    <scope>NUCLEOTIDE SEQUENCE [LARGE SCALE GENOMIC DNA]</scope>
    <source>
        <strain evidence="2 3">Sr59</strain>
    </source>
</reference>
<dbReference type="SUPFAM" id="SSF55729">
    <property type="entry name" value="Acyl-CoA N-acyltransferases (Nat)"/>
    <property type="match status" value="1"/>
</dbReference>
<evidence type="ECO:0000313" key="2">
    <source>
        <dbReference type="EMBL" id="TFD92108.1"/>
    </source>
</evidence>
<dbReference type="InterPro" id="IPR016181">
    <property type="entry name" value="Acyl_CoA_acyltransferase"/>
</dbReference>
<dbReference type="InterPro" id="IPR000182">
    <property type="entry name" value="GNAT_dom"/>
</dbReference>
<dbReference type="AlphaFoldDB" id="A0A4R9BYT3"/>
<evidence type="ECO:0000313" key="3">
    <source>
        <dbReference type="Proteomes" id="UP000298468"/>
    </source>
</evidence>
<keyword evidence="3" id="KW-1185">Reference proteome</keyword>
<gene>
    <name evidence="2" type="ORF">E3T61_07320</name>
</gene>
<dbReference type="OrthoDB" id="7057833at2"/>
<accession>A0A4R9BYT3</accession>
<dbReference type="EMBL" id="SOHM01000012">
    <property type="protein sequence ID" value="TFD92108.1"/>
    <property type="molecule type" value="Genomic_DNA"/>
</dbReference>
<dbReference type="PANTHER" id="PTHR42791">
    <property type="entry name" value="GNAT FAMILY ACETYLTRANSFERASE"/>
    <property type="match status" value="1"/>
</dbReference>
<evidence type="ECO:0000259" key="1">
    <source>
        <dbReference type="Pfam" id="PF00583"/>
    </source>
</evidence>
<keyword evidence="2" id="KW-0808">Transferase</keyword>
<proteinExistence type="predicted"/>
<protein>
    <submittedName>
        <fullName evidence="2">GNAT family N-acetyltransferase</fullName>
    </submittedName>
</protein>
<name>A0A4R9BYT3_9MICO</name>
<dbReference type="InterPro" id="IPR052523">
    <property type="entry name" value="Trichothecene_AcTrans"/>
</dbReference>
<dbReference type="GO" id="GO:0016747">
    <property type="term" value="F:acyltransferase activity, transferring groups other than amino-acyl groups"/>
    <property type="evidence" value="ECO:0007669"/>
    <property type="project" value="InterPro"/>
</dbReference>
<dbReference type="Pfam" id="PF00583">
    <property type="entry name" value="Acetyltransf_1"/>
    <property type="match status" value="1"/>
</dbReference>
<organism evidence="2 3">
    <name type="scientific">Cryobacterium lactosi</name>
    <dbReference type="NCBI Taxonomy" id="1259202"/>
    <lineage>
        <taxon>Bacteria</taxon>
        <taxon>Bacillati</taxon>
        <taxon>Actinomycetota</taxon>
        <taxon>Actinomycetes</taxon>
        <taxon>Micrococcales</taxon>
        <taxon>Microbacteriaceae</taxon>
        <taxon>Cryobacterium</taxon>
    </lineage>
</organism>
<dbReference type="PANTHER" id="PTHR42791:SF1">
    <property type="entry name" value="N-ACETYLTRANSFERASE DOMAIN-CONTAINING PROTEIN"/>
    <property type="match status" value="1"/>
</dbReference>
<dbReference type="RefSeq" id="WP_134640220.1">
    <property type="nucleotide sequence ID" value="NZ_SOHM01000012.1"/>
</dbReference>